<dbReference type="NCBIfam" id="NF003765">
    <property type="entry name" value="PRK05359.1"/>
    <property type="match status" value="1"/>
</dbReference>
<keyword evidence="5" id="KW-0963">Cytoplasm</keyword>
<keyword evidence="8" id="KW-0456">Lyase</keyword>
<evidence type="ECO:0000313" key="9">
    <source>
        <dbReference type="Proteomes" id="UP001219584"/>
    </source>
</evidence>
<comment type="similarity">
    <text evidence="1 5">Belongs to the oligoribonuclease family.</text>
</comment>
<sequence length="202" mass="22668">MSQATDLSAPTSASTPAPTVPARPNEMNLVWVDMEMTGLEPDTDRIIEVAVVVTDMHLNLLAEGPVFVIHQSDETLNKMDAWNKGTHGRSGLIDKVKASTVTEAQAEAELIAFLKKYVPAGKSPMCGNTIGQDRRFMVRGMPKLEAFFHYRNVDVSTLKELCKRWKPEIATGFKKHQKHTALADILESVEELKYYREHFIKL</sequence>
<feature type="region of interest" description="Disordered" evidence="6">
    <location>
        <begin position="1"/>
        <end position="23"/>
    </location>
</feature>
<dbReference type="PANTHER" id="PTHR11046:SF0">
    <property type="entry name" value="OLIGORIBONUCLEASE, MITOCHONDRIAL"/>
    <property type="match status" value="1"/>
</dbReference>
<feature type="compositionally biased region" description="Low complexity" evidence="6">
    <location>
        <begin position="8"/>
        <end position="17"/>
    </location>
</feature>
<evidence type="ECO:0000256" key="2">
    <source>
        <dbReference type="ARBA" id="ARBA00022722"/>
    </source>
</evidence>
<protein>
    <recommendedName>
        <fullName evidence="5">Oligoribonuclease</fullName>
        <ecNumber evidence="5">3.1.-.-</ecNumber>
    </recommendedName>
</protein>
<name>A0ABY8I8Q5_9BURK</name>
<gene>
    <name evidence="5 8" type="primary">orn</name>
    <name evidence="8" type="ORF">P9875_09105</name>
</gene>
<dbReference type="GO" id="GO:0016829">
    <property type="term" value="F:lyase activity"/>
    <property type="evidence" value="ECO:0007669"/>
    <property type="project" value="UniProtKB-KW"/>
</dbReference>
<evidence type="ECO:0000259" key="7">
    <source>
        <dbReference type="SMART" id="SM00479"/>
    </source>
</evidence>
<dbReference type="PANTHER" id="PTHR11046">
    <property type="entry name" value="OLIGORIBONUCLEASE, MITOCHONDRIAL"/>
    <property type="match status" value="1"/>
</dbReference>
<evidence type="ECO:0000256" key="6">
    <source>
        <dbReference type="SAM" id="MobiDB-lite"/>
    </source>
</evidence>
<dbReference type="HAMAP" id="MF_00045">
    <property type="entry name" value="Oligoribonuclease"/>
    <property type="match status" value="1"/>
</dbReference>
<dbReference type="EC" id="3.1.-.-" evidence="5"/>
<evidence type="ECO:0000256" key="1">
    <source>
        <dbReference type="ARBA" id="ARBA00009921"/>
    </source>
</evidence>
<dbReference type="EMBL" id="CP121464">
    <property type="protein sequence ID" value="WFR81303.1"/>
    <property type="molecule type" value="Genomic_DNA"/>
</dbReference>
<accession>A0ABY8I8Q5</accession>
<evidence type="ECO:0000256" key="3">
    <source>
        <dbReference type="ARBA" id="ARBA00022801"/>
    </source>
</evidence>
<dbReference type="InterPro" id="IPR012337">
    <property type="entry name" value="RNaseH-like_sf"/>
</dbReference>
<evidence type="ECO:0000256" key="5">
    <source>
        <dbReference type="HAMAP-Rule" id="MF_00045"/>
    </source>
</evidence>
<evidence type="ECO:0000256" key="4">
    <source>
        <dbReference type="ARBA" id="ARBA00022839"/>
    </source>
</evidence>
<dbReference type="Proteomes" id="UP001219584">
    <property type="component" value="Chromosome"/>
</dbReference>
<dbReference type="SUPFAM" id="SSF53098">
    <property type="entry name" value="Ribonuclease H-like"/>
    <property type="match status" value="1"/>
</dbReference>
<comment type="subcellular location">
    <subcellularLocation>
        <location evidence="5">Cytoplasm</location>
    </subcellularLocation>
</comment>
<keyword evidence="2 5" id="KW-0540">Nuclease</keyword>
<organism evidence="8 9">
    <name type="scientific">Janthinobacterium rivuli</name>
    <dbReference type="NCBI Taxonomy" id="2751478"/>
    <lineage>
        <taxon>Bacteria</taxon>
        <taxon>Pseudomonadati</taxon>
        <taxon>Pseudomonadota</taxon>
        <taxon>Betaproteobacteria</taxon>
        <taxon>Burkholderiales</taxon>
        <taxon>Oxalobacteraceae</taxon>
        <taxon>Janthinobacterium</taxon>
    </lineage>
</organism>
<comment type="function">
    <text evidence="5">3'-to-5' exoribonuclease specific for small oligoribonucleotides.</text>
</comment>
<feature type="domain" description="Exonuclease" evidence="7">
    <location>
        <begin position="28"/>
        <end position="201"/>
    </location>
</feature>
<evidence type="ECO:0000313" key="8">
    <source>
        <dbReference type="EMBL" id="WFR81303.1"/>
    </source>
</evidence>
<dbReference type="InterPro" id="IPR036397">
    <property type="entry name" value="RNaseH_sf"/>
</dbReference>
<dbReference type="InterPro" id="IPR013520">
    <property type="entry name" value="Ribonucl_H"/>
</dbReference>
<keyword evidence="4 5" id="KW-0269">Exonuclease</keyword>
<dbReference type="CDD" id="cd06135">
    <property type="entry name" value="Orn"/>
    <property type="match status" value="1"/>
</dbReference>
<keyword evidence="9" id="KW-1185">Reference proteome</keyword>
<dbReference type="SMART" id="SM00479">
    <property type="entry name" value="EXOIII"/>
    <property type="match status" value="1"/>
</dbReference>
<dbReference type="Gene3D" id="3.30.420.10">
    <property type="entry name" value="Ribonuclease H-like superfamily/Ribonuclease H"/>
    <property type="match status" value="1"/>
</dbReference>
<keyword evidence="3 5" id="KW-0378">Hydrolase</keyword>
<dbReference type="InterPro" id="IPR022894">
    <property type="entry name" value="Oligoribonuclease"/>
</dbReference>
<reference evidence="8 9" key="1">
    <citation type="submission" date="2023-04" db="EMBL/GenBank/DDBJ databases">
        <title>Nanopore sequencing of Janthinobacterium from water.</title>
        <authorList>
            <person name="Ciuchcinski K."/>
            <person name="Rokowska A."/>
            <person name="Dziewit L."/>
        </authorList>
    </citation>
    <scope>NUCLEOTIDE SEQUENCE [LARGE SCALE GENOMIC DNA]</scope>
    <source>
        <strain evidence="8 9">DEMB2</strain>
    </source>
</reference>
<dbReference type="Pfam" id="PF00929">
    <property type="entry name" value="RNase_T"/>
    <property type="match status" value="1"/>
</dbReference>
<feature type="active site" evidence="5">
    <location>
        <position position="150"/>
    </location>
</feature>
<dbReference type="RefSeq" id="WP_200880321.1">
    <property type="nucleotide sequence ID" value="NZ_CP121464.1"/>
</dbReference>
<dbReference type="GO" id="GO:0016787">
    <property type="term" value="F:hydrolase activity"/>
    <property type="evidence" value="ECO:0007669"/>
    <property type="project" value="UniProtKB-KW"/>
</dbReference>
<proteinExistence type="inferred from homology"/>